<proteinExistence type="predicted"/>
<dbReference type="InterPro" id="IPR036188">
    <property type="entry name" value="FAD/NAD-bd_sf"/>
</dbReference>
<evidence type="ECO:0000256" key="4">
    <source>
        <dbReference type="ARBA" id="ARBA00023004"/>
    </source>
</evidence>
<dbReference type="Pfam" id="PF12831">
    <property type="entry name" value="FAD_oxidored"/>
    <property type="match status" value="4"/>
</dbReference>
<dbReference type="PANTHER" id="PTHR43498:SF1">
    <property type="entry name" value="COB--COM HETERODISULFIDE REDUCTASE IRON-SULFUR SUBUNIT A"/>
    <property type="match status" value="1"/>
</dbReference>
<keyword evidence="1" id="KW-0004">4Fe-4S</keyword>
<evidence type="ECO:0000256" key="3">
    <source>
        <dbReference type="ARBA" id="ARBA00023002"/>
    </source>
</evidence>
<accession>A0A1M4VV43</accession>
<evidence type="ECO:0000256" key="1">
    <source>
        <dbReference type="ARBA" id="ARBA00022485"/>
    </source>
</evidence>
<dbReference type="GO" id="GO:0016491">
    <property type="term" value="F:oxidoreductase activity"/>
    <property type="evidence" value="ECO:0007669"/>
    <property type="project" value="UniProtKB-KW"/>
</dbReference>
<dbReference type="GO" id="GO:0051539">
    <property type="term" value="F:4 iron, 4 sulfur cluster binding"/>
    <property type="evidence" value="ECO:0007669"/>
    <property type="project" value="UniProtKB-KW"/>
</dbReference>
<organism evidence="6 7">
    <name type="scientific">Mariniphaga anaerophila</name>
    <dbReference type="NCBI Taxonomy" id="1484053"/>
    <lineage>
        <taxon>Bacteria</taxon>
        <taxon>Pseudomonadati</taxon>
        <taxon>Bacteroidota</taxon>
        <taxon>Bacteroidia</taxon>
        <taxon>Marinilabiliales</taxon>
        <taxon>Prolixibacteraceae</taxon>
        <taxon>Mariniphaga</taxon>
    </lineage>
</organism>
<gene>
    <name evidence="6" type="ORF">SAMN05444274_102222</name>
</gene>
<dbReference type="Gene3D" id="3.50.50.60">
    <property type="entry name" value="FAD/NAD(P)-binding domain"/>
    <property type="match status" value="2"/>
</dbReference>
<evidence type="ECO:0000313" key="6">
    <source>
        <dbReference type="EMBL" id="SHE72856.1"/>
    </source>
</evidence>
<dbReference type="GO" id="GO:0046872">
    <property type="term" value="F:metal ion binding"/>
    <property type="evidence" value="ECO:0007669"/>
    <property type="project" value="UniProtKB-KW"/>
</dbReference>
<evidence type="ECO:0000256" key="5">
    <source>
        <dbReference type="ARBA" id="ARBA00023014"/>
    </source>
</evidence>
<keyword evidence="5" id="KW-0411">Iron-sulfur</keyword>
<evidence type="ECO:0000256" key="2">
    <source>
        <dbReference type="ARBA" id="ARBA00022723"/>
    </source>
</evidence>
<keyword evidence="4" id="KW-0408">Iron</keyword>
<keyword evidence="3" id="KW-0560">Oxidoreductase</keyword>
<evidence type="ECO:0000313" key="7">
    <source>
        <dbReference type="Proteomes" id="UP000184164"/>
    </source>
</evidence>
<dbReference type="Gene3D" id="1.25.10.10">
    <property type="entry name" value="Leucine-rich Repeat Variant"/>
    <property type="match status" value="1"/>
</dbReference>
<protein>
    <submittedName>
        <fullName evidence="6">FAD dependent oxidoreductase</fullName>
    </submittedName>
</protein>
<dbReference type="AlphaFoldDB" id="A0A1M4VV43"/>
<dbReference type="PANTHER" id="PTHR43498">
    <property type="entry name" value="FERREDOXIN:COB-COM HETERODISULFIDE REDUCTASE SUBUNIT A"/>
    <property type="match status" value="1"/>
</dbReference>
<name>A0A1M4VV43_9BACT</name>
<keyword evidence="7" id="KW-1185">Reference proteome</keyword>
<dbReference type="InterPro" id="IPR011989">
    <property type="entry name" value="ARM-like"/>
</dbReference>
<dbReference type="SUPFAM" id="SSF51905">
    <property type="entry name" value="FAD/NAD(P)-binding domain"/>
    <property type="match status" value="2"/>
</dbReference>
<dbReference type="STRING" id="1484053.SAMN05444274_102222"/>
<keyword evidence="2" id="KW-0479">Metal-binding</keyword>
<dbReference type="Proteomes" id="UP000184164">
    <property type="component" value="Unassembled WGS sequence"/>
</dbReference>
<dbReference type="InterPro" id="IPR039650">
    <property type="entry name" value="HdrA-like"/>
</dbReference>
<dbReference type="OrthoDB" id="9777740at2"/>
<dbReference type="EMBL" id="FQUM01000002">
    <property type="protein sequence ID" value="SHE72856.1"/>
    <property type="molecule type" value="Genomic_DNA"/>
</dbReference>
<reference evidence="6 7" key="1">
    <citation type="submission" date="2016-11" db="EMBL/GenBank/DDBJ databases">
        <authorList>
            <person name="Jaros S."/>
            <person name="Januszkiewicz K."/>
            <person name="Wedrychowicz H."/>
        </authorList>
    </citation>
    <scope>NUCLEOTIDE SEQUENCE [LARGE SCALE GENOMIC DNA]</scope>
    <source>
        <strain evidence="6 7">DSM 26910</strain>
    </source>
</reference>
<dbReference type="RefSeq" id="WP_072999292.1">
    <property type="nucleotide sequence ID" value="NZ_FQUM01000002.1"/>
</dbReference>
<sequence length="979" mass="106538">MRGKIILTVFLLINQLITNASANNRQFVWQSQREIKVVKSVDVIIIGGTVSAVAAAVSASKKGADVFLVAPRPYLGEDMCATLQLKTEKNRKLNSSLEKKLFGDTSEVTPLKVKSILNQALVDANVDFIFSSYVTDVLRDGQNNPSGVIVANRAGRQAIAGKVLIDATDRAWVARMAGAEAYEWSGKEIEFQRTVVMPGKEKNTPQYVTHKLNIPMPNLHFSSFARAEQIARKNTYTSGQLRASESLFCIPPDPIICEKDAKKWKEKARNDLRHFQPKKMETFFVLSGCADIPRAVADSLLKPAAMAQIAEEIGIEAAEKAKQKSNTLSTLSIKSTPPVQKSAGDVKELLQGLRPVDKPANTIVSHATDVPVLADYDVVVIGGGTTGAPAAIAAGWWGMKVLVVEYLEGLGGIGTLGLIGKPWHGYNIGFAAEVPFPDGNAEPKMEWYRSQIEKVGGDIWLGAIGSGAYTEGNTVKGAVVCTPEGRGIVRAKVVIDATGSAEVAIAAGADYMFGDIETNHIALQGTGMSSRPLEGNYYNSDYLLVDETDVVDIWRSLVSVQNIKASENIYDAVPIIQSRERKRIVGDYIISYLDQVAERTFPDVIVISSSTYDSHGYPSSPYFALLPHDSISRKMNQPAPGGTCFTPYRCLLPKNFDGIIVTGLGISMERDATAMIRMQLDLANQGYAAGVAAMLAITNEVQPRNINIKELQKILIKKGNLPDSVLTLEDSFPLPTEKIKEAVKAYGNATNPTTAGKPLAIMLSHKNTALPMVKKEYKNTSGRSKLRYALFLGICGEKEAVPTLLAELENFSGWDEKIYQGSMADYAHLPTPIDAIILAIGYSGDKSGLPKLLDLTDKLDSSVTLSHHRSIALALEKMGDKSAAVHLAKLLKKPGMQGHAMLSLDNALTELDNDGKGPNPVKNSSYEKRTRALREIILARVLYECGDYNGLGESILKNYQKDLRGLFIRHANKILTDEL</sequence>